<dbReference type="InterPro" id="IPR015867">
    <property type="entry name" value="N-reg_PII/ATP_PRibTrfase_C"/>
</dbReference>
<evidence type="ECO:0000256" key="1">
    <source>
        <dbReference type="ARBA" id="ARBA00004651"/>
    </source>
</evidence>
<dbReference type="Pfam" id="PF10035">
    <property type="entry name" value="DUF2179"/>
    <property type="match status" value="1"/>
</dbReference>
<dbReference type="PANTHER" id="PTHR33545:SF9">
    <property type="entry name" value="UPF0750 MEMBRANE PROTEIN YITE"/>
    <property type="match status" value="1"/>
</dbReference>
<evidence type="ECO:0000256" key="5">
    <source>
        <dbReference type="ARBA" id="ARBA00023136"/>
    </source>
</evidence>
<feature type="domain" description="DUF2179" evidence="7">
    <location>
        <begin position="224"/>
        <end position="278"/>
    </location>
</feature>
<sequence>MKSKIKTYGTLVLGALCVAIGLYFFWAPSELAAGGVSGLAIVVKALLPTVPIGIIIFILDMSMFTIGFIILGKSFGARSLLCSLSISVIMTLMETIWPNWKPISEDSLILLLFGALFIAVGQAMVFNIDASSGGTDIIAKIITKYTAFNIGTALMIADMVVVLLATSIFGLEKGLYAALGVLITTNLIDYVISGLNIQKYVAIIPSSSDKVDLINQYILEHLERGATIYCAEGAYSKEVKRVITTVIDRKEFIELRKQVLKIDSLAFMTVQNLHEVIGEGFEK</sequence>
<dbReference type="PANTHER" id="PTHR33545">
    <property type="entry name" value="UPF0750 MEMBRANE PROTEIN YITT-RELATED"/>
    <property type="match status" value="1"/>
</dbReference>
<reference evidence="8" key="1">
    <citation type="journal article" date="2021" name="PeerJ">
        <title>Extensive microbial diversity within the chicken gut microbiome revealed by metagenomics and culture.</title>
        <authorList>
            <person name="Gilroy R."/>
            <person name="Ravi A."/>
            <person name="Getino M."/>
            <person name="Pursley I."/>
            <person name="Horton D.L."/>
            <person name="Alikhan N.F."/>
            <person name="Baker D."/>
            <person name="Gharbi K."/>
            <person name="Hall N."/>
            <person name="Watson M."/>
            <person name="Adriaenssens E.M."/>
            <person name="Foster-Nyarko E."/>
            <person name="Jarju S."/>
            <person name="Secka A."/>
            <person name="Antonio M."/>
            <person name="Oren A."/>
            <person name="Chaudhuri R.R."/>
            <person name="La Ragione R."/>
            <person name="Hildebrand F."/>
            <person name="Pallen M.J."/>
        </authorList>
    </citation>
    <scope>NUCLEOTIDE SEQUENCE</scope>
    <source>
        <strain evidence="8">B5-657</strain>
    </source>
</reference>
<dbReference type="InterPro" id="IPR051461">
    <property type="entry name" value="UPF0750_membrane"/>
</dbReference>
<keyword evidence="2" id="KW-1003">Cell membrane</keyword>
<dbReference type="Proteomes" id="UP000824229">
    <property type="component" value="Unassembled WGS sequence"/>
</dbReference>
<reference evidence="8" key="2">
    <citation type="submission" date="2021-04" db="EMBL/GenBank/DDBJ databases">
        <authorList>
            <person name="Gilroy R."/>
        </authorList>
    </citation>
    <scope>NUCLEOTIDE SEQUENCE</scope>
    <source>
        <strain evidence="8">B5-657</strain>
    </source>
</reference>
<dbReference type="CDD" id="cd16380">
    <property type="entry name" value="YitT_C"/>
    <property type="match status" value="1"/>
</dbReference>
<keyword evidence="3 6" id="KW-0812">Transmembrane</keyword>
<feature type="transmembrane region" description="Helical" evidence="6">
    <location>
        <begin position="7"/>
        <end position="26"/>
    </location>
</feature>
<accession>A0A9E2KDP8</accession>
<dbReference type="InterPro" id="IPR019264">
    <property type="entry name" value="DUF2179"/>
</dbReference>
<dbReference type="InterPro" id="IPR003740">
    <property type="entry name" value="YitT"/>
</dbReference>
<feature type="transmembrane region" description="Helical" evidence="6">
    <location>
        <begin position="147"/>
        <end position="169"/>
    </location>
</feature>
<dbReference type="GO" id="GO:0005886">
    <property type="term" value="C:plasma membrane"/>
    <property type="evidence" value="ECO:0007669"/>
    <property type="project" value="UniProtKB-SubCell"/>
</dbReference>
<evidence type="ECO:0000313" key="8">
    <source>
        <dbReference type="EMBL" id="MBU3804930.1"/>
    </source>
</evidence>
<keyword evidence="4 6" id="KW-1133">Transmembrane helix</keyword>
<evidence type="ECO:0000256" key="2">
    <source>
        <dbReference type="ARBA" id="ARBA00022475"/>
    </source>
</evidence>
<evidence type="ECO:0000256" key="4">
    <source>
        <dbReference type="ARBA" id="ARBA00022989"/>
    </source>
</evidence>
<feature type="transmembrane region" description="Helical" evidence="6">
    <location>
        <begin position="46"/>
        <end position="72"/>
    </location>
</feature>
<feature type="transmembrane region" description="Helical" evidence="6">
    <location>
        <begin position="109"/>
        <end position="126"/>
    </location>
</feature>
<dbReference type="Pfam" id="PF02588">
    <property type="entry name" value="YitT_membrane"/>
    <property type="match status" value="1"/>
</dbReference>
<evidence type="ECO:0000259" key="7">
    <source>
        <dbReference type="Pfam" id="PF10035"/>
    </source>
</evidence>
<proteinExistence type="predicted"/>
<dbReference type="EMBL" id="JAHLFQ010000215">
    <property type="protein sequence ID" value="MBU3804930.1"/>
    <property type="molecule type" value="Genomic_DNA"/>
</dbReference>
<protein>
    <submittedName>
        <fullName evidence="8">YitT family protein</fullName>
    </submittedName>
</protein>
<evidence type="ECO:0000256" key="3">
    <source>
        <dbReference type="ARBA" id="ARBA00022692"/>
    </source>
</evidence>
<feature type="transmembrane region" description="Helical" evidence="6">
    <location>
        <begin position="79"/>
        <end position="97"/>
    </location>
</feature>
<dbReference type="AlphaFoldDB" id="A0A9E2KDP8"/>
<organism evidence="8 9">
    <name type="scientific">Candidatus Cellulosilyticum pullistercoris</name>
    <dbReference type="NCBI Taxonomy" id="2838521"/>
    <lineage>
        <taxon>Bacteria</taxon>
        <taxon>Bacillati</taxon>
        <taxon>Bacillota</taxon>
        <taxon>Clostridia</taxon>
        <taxon>Lachnospirales</taxon>
        <taxon>Cellulosilyticaceae</taxon>
        <taxon>Cellulosilyticum</taxon>
    </lineage>
</organism>
<comment type="subcellular location">
    <subcellularLocation>
        <location evidence="1">Cell membrane</location>
        <topology evidence="1">Multi-pass membrane protein</topology>
    </subcellularLocation>
</comment>
<keyword evidence="5 6" id="KW-0472">Membrane</keyword>
<evidence type="ECO:0000313" key="9">
    <source>
        <dbReference type="Proteomes" id="UP000824229"/>
    </source>
</evidence>
<gene>
    <name evidence="8" type="ORF">H9872_09280</name>
</gene>
<dbReference type="PIRSF" id="PIRSF006483">
    <property type="entry name" value="Membrane_protein_YitT"/>
    <property type="match status" value="1"/>
</dbReference>
<comment type="caution">
    <text evidence="8">The sequence shown here is derived from an EMBL/GenBank/DDBJ whole genome shotgun (WGS) entry which is preliminary data.</text>
</comment>
<name>A0A9E2KDP8_9FIRM</name>
<evidence type="ECO:0000256" key="6">
    <source>
        <dbReference type="SAM" id="Phobius"/>
    </source>
</evidence>
<feature type="transmembrane region" description="Helical" evidence="6">
    <location>
        <begin position="175"/>
        <end position="192"/>
    </location>
</feature>
<dbReference type="Gene3D" id="3.30.70.120">
    <property type="match status" value="1"/>
</dbReference>